<dbReference type="InterPro" id="IPR028082">
    <property type="entry name" value="Peripla_BP_I"/>
</dbReference>
<organism evidence="6 7">
    <name type="scientific">Ruicaihuangia caeni</name>
    <dbReference type="NCBI Taxonomy" id="3042517"/>
    <lineage>
        <taxon>Bacteria</taxon>
        <taxon>Bacillati</taxon>
        <taxon>Actinomycetota</taxon>
        <taxon>Actinomycetes</taxon>
        <taxon>Micrococcales</taxon>
        <taxon>Microbacteriaceae</taxon>
        <taxon>Ruicaihuangia</taxon>
    </lineage>
</organism>
<dbReference type="Proteomes" id="UP001321506">
    <property type="component" value="Unassembled WGS sequence"/>
</dbReference>
<dbReference type="Pfam" id="PF13407">
    <property type="entry name" value="Peripla_BP_4"/>
    <property type="match status" value="1"/>
</dbReference>
<accession>A0AAW6T5U0</accession>
<proteinExistence type="inferred from homology"/>
<dbReference type="AlphaFoldDB" id="A0AAW6T5U0"/>
<dbReference type="RefSeq" id="WP_281488980.1">
    <property type="nucleotide sequence ID" value="NZ_JASATX010000003.1"/>
</dbReference>
<comment type="caution">
    <text evidence="6">The sequence shown here is derived from an EMBL/GenBank/DDBJ whole genome shotgun (WGS) entry which is preliminary data.</text>
</comment>
<dbReference type="PANTHER" id="PTHR46847">
    <property type="entry name" value="D-ALLOSE-BINDING PERIPLASMIC PROTEIN-RELATED"/>
    <property type="match status" value="1"/>
</dbReference>
<dbReference type="Gene3D" id="3.40.50.2300">
    <property type="match status" value="2"/>
</dbReference>
<keyword evidence="3 4" id="KW-0732">Signal</keyword>
<evidence type="ECO:0000256" key="2">
    <source>
        <dbReference type="ARBA" id="ARBA00007639"/>
    </source>
</evidence>
<dbReference type="EMBL" id="JASATX010000003">
    <property type="protein sequence ID" value="MDI2099201.1"/>
    <property type="molecule type" value="Genomic_DNA"/>
</dbReference>
<reference evidence="6 7" key="1">
    <citation type="submission" date="2023-04" db="EMBL/GenBank/DDBJ databases">
        <title>Klugiella caeni sp. nov. isolated from the sludge of biochemical tank.</title>
        <authorList>
            <person name="Geng K."/>
        </authorList>
    </citation>
    <scope>NUCLEOTIDE SEQUENCE [LARGE SCALE GENOMIC DNA]</scope>
    <source>
        <strain evidence="6 7">YN-L-19</strain>
    </source>
</reference>
<evidence type="ECO:0000256" key="4">
    <source>
        <dbReference type="SAM" id="SignalP"/>
    </source>
</evidence>
<feature type="signal peptide" evidence="4">
    <location>
        <begin position="1"/>
        <end position="31"/>
    </location>
</feature>
<comment type="similarity">
    <text evidence="2">Belongs to the bacterial solute-binding protein 2 family.</text>
</comment>
<evidence type="ECO:0000313" key="7">
    <source>
        <dbReference type="Proteomes" id="UP001321506"/>
    </source>
</evidence>
<gene>
    <name evidence="6" type="ORF">QF206_09535</name>
</gene>
<dbReference type="PANTHER" id="PTHR46847:SF1">
    <property type="entry name" value="D-ALLOSE-BINDING PERIPLASMIC PROTEIN-RELATED"/>
    <property type="match status" value="1"/>
</dbReference>
<sequence>MHHSPITIRSRRLRGASAAIAGIAALGVALAGCSSTAGPDPDTGDPAAEERGSLTFVAGVKGDPFYITMSCGAQAAAEEAGLSFDFQAPNSFSPTDQIPIVDGVAAAAPSALLIAPTDGAAMFAPIQRVVDAGTNVVLVDTALDDSSTVRSSVRTDDYAGGVEAAKLLAELIGGSGEVLLLNFQAGVSTTEARGKGFVDTAEQLGLTVVGQEYGGTDIEKGAQIVDATLQRHPNLAGVFTTTDYGAQGTVASLRNAGELGSVKVVGFDASPVMVEQLRAGDIQGIVSQQARTIGELGVEQALAAMNGEATSESVIEVPTVTIRAEDLESESAKAGLQVERCN</sequence>
<evidence type="ECO:0000259" key="5">
    <source>
        <dbReference type="Pfam" id="PF13407"/>
    </source>
</evidence>
<dbReference type="GO" id="GO:0030246">
    <property type="term" value="F:carbohydrate binding"/>
    <property type="evidence" value="ECO:0007669"/>
    <property type="project" value="UniProtKB-ARBA"/>
</dbReference>
<evidence type="ECO:0000256" key="3">
    <source>
        <dbReference type="ARBA" id="ARBA00022729"/>
    </source>
</evidence>
<feature type="chain" id="PRO_5043891115" evidence="4">
    <location>
        <begin position="32"/>
        <end position="342"/>
    </location>
</feature>
<protein>
    <submittedName>
        <fullName evidence="6">ABC transporter substrate-binding protein</fullName>
    </submittedName>
</protein>
<dbReference type="GO" id="GO:0030313">
    <property type="term" value="C:cell envelope"/>
    <property type="evidence" value="ECO:0007669"/>
    <property type="project" value="UniProtKB-SubCell"/>
</dbReference>
<dbReference type="SUPFAM" id="SSF53822">
    <property type="entry name" value="Periplasmic binding protein-like I"/>
    <property type="match status" value="1"/>
</dbReference>
<dbReference type="CDD" id="cd20007">
    <property type="entry name" value="PBP1_ABC_sugar_binding-like"/>
    <property type="match status" value="1"/>
</dbReference>
<keyword evidence="7" id="KW-1185">Reference proteome</keyword>
<evidence type="ECO:0000256" key="1">
    <source>
        <dbReference type="ARBA" id="ARBA00004196"/>
    </source>
</evidence>
<feature type="domain" description="Periplasmic binding protein" evidence="5">
    <location>
        <begin position="56"/>
        <end position="308"/>
    </location>
</feature>
<dbReference type="InterPro" id="IPR025997">
    <property type="entry name" value="SBP_2_dom"/>
</dbReference>
<evidence type="ECO:0000313" key="6">
    <source>
        <dbReference type="EMBL" id="MDI2099201.1"/>
    </source>
</evidence>
<comment type="subcellular location">
    <subcellularLocation>
        <location evidence="1">Cell envelope</location>
    </subcellularLocation>
</comment>
<name>A0AAW6T5U0_9MICO</name>